<dbReference type="Pfam" id="PF15410">
    <property type="entry name" value="PH_9"/>
    <property type="match status" value="1"/>
</dbReference>
<reference evidence="3 4" key="1">
    <citation type="submission" date="2018-03" db="EMBL/GenBank/DDBJ databases">
        <title>Genomes of Pezizomycetes fungi and the evolution of truffles.</title>
        <authorList>
            <person name="Murat C."/>
            <person name="Payen T."/>
            <person name="Noel B."/>
            <person name="Kuo A."/>
            <person name="Martin F.M."/>
        </authorList>
    </citation>
    <scope>NUCLEOTIDE SEQUENCE [LARGE SCALE GENOMIC DNA]</scope>
    <source>
        <strain evidence="3">091103-1</strain>
    </source>
</reference>
<proteinExistence type="predicted"/>
<name>A0A317SG38_9PEZI</name>
<feature type="region of interest" description="Disordered" evidence="1">
    <location>
        <begin position="403"/>
        <end position="432"/>
    </location>
</feature>
<feature type="region of interest" description="Disordered" evidence="1">
    <location>
        <begin position="200"/>
        <end position="260"/>
    </location>
</feature>
<dbReference type="SUPFAM" id="SSF48425">
    <property type="entry name" value="Sec7 domain"/>
    <property type="match status" value="1"/>
</dbReference>
<sequence>MNPYLRSPVKSPGFDLVDENNEPAYLQRGATIRTVASSDPVSPKRPTFFRESMRHRDSGSHFNDDYSSTGNVYRKETRYARGSGNADHGPSTRDDWDRPQTSPYSPNKQSFLQDSEEKEMQWPPLTTKSILSTRRSVDNVALERERQASIASSFDKPRQGSVVAKEQPIATVREIEAHHAKLEKQQREARAGKALEVDRKNLEGGESKEAETSWLSTLTPATTGTPTVMLQRDGPGEKAEPLRGDDPDREEPSEEERETARRVFEGDVEMITKGRVTGWLGEAGASGASIRKAYMELFDWSGVNILSTLRIFCGRLVFKGETQQVDRIMDAIAKRWCECNPRHGFKLIDVVFTILYSLLLLNTDLHMADIPQSQKMTRAQFIKNTMGSIRRIVAEAPVESKPVHHNTFPARSQTPFRPSDDDDGPGMSAAPSATFPLAAQERKLSESRTSLDLVKVSDAGGGADYDMDGGLALVKAPLGGGGGGGGIRAWETQIETVLKDFYASVKASALPLHGASQEKVVEAPHHSSLSVFGSNVLRRSPSTVSRAPSELSVSARNNRDSKLGAKWTAKNRSRPRLYNGSYAGSSRTSLEDRSMWSPSASSTWSKYSLDKTQTSMSVDSLGSAFTHADYAQSIGFANALSHAIIREEAASGTSADDRESTLLDYDELELAGAPWAKEGMLKHKHHLESMGKKAKNRGWTECFAVIERGWMRLFQFNQSGKNKDAVVGVVGGGNWTENADAIGSFLLRQTIASALPPPGYSKARPNVWALSLPSGAVHFFEVGTAEIVKEFVSTANYWAARLSKEPLIGGVSNVEYGWSDNVLGDIGPGLTSSVSNTNNESRPSLQISIRSSLDHGTMVRPRLPGDRVNITDWAPPSQSMVASSLGEADQLRALETYVANIEAELARHNDLRPTMVLTFSPRHPNSSKAMNNWEKKSSYLLREIIKFRTYIECLSSATQLREQLRAGETGAAVDSDNGSKSPTSI</sequence>
<dbReference type="PANTHER" id="PTHR10663">
    <property type="entry name" value="GUANYL-NUCLEOTIDE EXCHANGE FACTOR"/>
    <property type="match status" value="1"/>
</dbReference>
<feature type="region of interest" description="Disordered" evidence="1">
    <location>
        <begin position="578"/>
        <end position="603"/>
    </location>
</feature>
<dbReference type="GO" id="GO:0005085">
    <property type="term" value="F:guanyl-nucleotide exchange factor activity"/>
    <property type="evidence" value="ECO:0007669"/>
    <property type="project" value="InterPro"/>
</dbReference>
<dbReference type="Pfam" id="PF01369">
    <property type="entry name" value="Sec7"/>
    <property type="match status" value="1"/>
</dbReference>
<keyword evidence="4" id="KW-1185">Reference proteome</keyword>
<feature type="compositionally biased region" description="Basic and acidic residues" evidence="1">
    <location>
        <begin position="200"/>
        <end position="211"/>
    </location>
</feature>
<feature type="region of interest" description="Disordered" evidence="1">
    <location>
        <begin position="966"/>
        <end position="985"/>
    </location>
</feature>
<dbReference type="InterPro" id="IPR035999">
    <property type="entry name" value="Sec7_dom_sf"/>
</dbReference>
<evidence type="ECO:0000313" key="3">
    <source>
        <dbReference type="EMBL" id="PWW72131.1"/>
    </source>
</evidence>
<dbReference type="InterPro" id="IPR000904">
    <property type="entry name" value="Sec7_dom"/>
</dbReference>
<dbReference type="EMBL" id="PYWC01000117">
    <property type="protein sequence ID" value="PWW72131.1"/>
    <property type="molecule type" value="Genomic_DNA"/>
</dbReference>
<dbReference type="Gene3D" id="2.30.29.30">
    <property type="entry name" value="Pleckstrin-homology domain (PH domain)/Phosphotyrosine-binding domain (PTB)"/>
    <property type="match status" value="1"/>
</dbReference>
<feature type="compositionally biased region" description="Basic and acidic residues" evidence="1">
    <location>
        <begin position="51"/>
        <end position="64"/>
    </location>
</feature>
<feature type="compositionally biased region" description="Low complexity" evidence="1">
    <location>
        <begin position="217"/>
        <end position="227"/>
    </location>
</feature>
<dbReference type="SUPFAM" id="SSF50729">
    <property type="entry name" value="PH domain-like"/>
    <property type="match status" value="1"/>
</dbReference>
<feature type="region of interest" description="Disordered" evidence="1">
    <location>
        <begin position="1"/>
        <end position="127"/>
    </location>
</feature>
<feature type="compositionally biased region" description="Basic and acidic residues" evidence="1">
    <location>
        <begin position="234"/>
        <end position="246"/>
    </location>
</feature>
<feature type="domain" description="SEC7" evidence="2">
    <location>
        <begin position="242"/>
        <end position="387"/>
    </location>
</feature>
<protein>
    <recommendedName>
        <fullName evidence="2">SEC7 domain-containing protein</fullName>
    </recommendedName>
</protein>
<feature type="compositionally biased region" description="Polar residues" evidence="1">
    <location>
        <begin position="976"/>
        <end position="985"/>
    </location>
</feature>
<accession>A0A317SG38</accession>
<dbReference type="SMART" id="SM00222">
    <property type="entry name" value="Sec7"/>
    <property type="match status" value="1"/>
</dbReference>
<dbReference type="Proteomes" id="UP000246991">
    <property type="component" value="Unassembled WGS sequence"/>
</dbReference>
<dbReference type="AlphaFoldDB" id="A0A317SG38"/>
<dbReference type="InterPro" id="IPR011993">
    <property type="entry name" value="PH-like_dom_sf"/>
</dbReference>
<evidence type="ECO:0000256" key="1">
    <source>
        <dbReference type="SAM" id="MobiDB-lite"/>
    </source>
</evidence>
<gene>
    <name evidence="3" type="ORF">C7212DRAFT_302625</name>
</gene>
<dbReference type="PROSITE" id="PS50190">
    <property type="entry name" value="SEC7"/>
    <property type="match status" value="1"/>
</dbReference>
<dbReference type="Gene3D" id="1.10.1000.11">
    <property type="entry name" value="Arf Nucleotide-binding Site Opener,domain 2"/>
    <property type="match status" value="1"/>
</dbReference>
<feature type="compositionally biased region" description="Polar residues" evidence="1">
    <location>
        <begin position="99"/>
        <end position="113"/>
    </location>
</feature>
<dbReference type="STRING" id="42249.A0A317SG38"/>
<dbReference type="GO" id="GO:0032012">
    <property type="term" value="P:regulation of ARF protein signal transduction"/>
    <property type="evidence" value="ECO:0007669"/>
    <property type="project" value="InterPro"/>
</dbReference>
<dbReference type="PANTHER" id="PTHR10663:SF373">
    <property type="entry name" value="PH AND SEC7 DOMAIN-CONTAINING PROTEIN C11E3.11C"/>
    <property type="match status" value="1"/>
</dbReference>
<evidence type="ECO:0000259" key="2">
    <source>
        <dbReference type="PROSITE" id="PS50190"/>
    </source>
</evidence>
<dbReference type="InterPro" id="IPR041681">
    <property type="entry name" value="PH_9"/>
</dbReference>
<comment type="caution">
    <text evidence="3">The sequence shown here is derived from an EMBL/GenBank/DDBJ whole genome shotgun (WGS) entry which is preliminary data.</text>
</comment>
<feature type="compositionally biased region" description="Acidic residues" evidence="1">
    <location>
        <begin position="247"/>
        <end position="257"/>
    </location>
</feature>
<evidence type="ECO:0000313" key="4">
    <source>
        <dbReference type="Proteomes" id="UP000246991"/>
    </source>
</evidence>
<organism evidence="3 4">
    <name type="scientific">Tuber magnatum</name>
    <name type="common">white Piedmont truffle</name>
    <dbReference type="NCBI Taxonomy" id="42249"/>
    <lineage>
        <taxon>Eukaryota</taxon>
        <taxon>Fungi</taxon>
        <taxon>Dikarya</taxon>
        <taxon>Ascomycota</taxon>
        <taxon>Pezizomycotina</taxon>
        <taxon>Pezizomycetes</taxon>
        <taxon>Pezizales</taxon>
        <taxon>Tuberaceae</taxon>
        <taxon>Tuber</taxon>
    </lineage>
</organism>
<dbReference type="InterPro" id="IPR023394">
    <property type="entry name" value="Sec7_C_sf"/>
</dbReference>
<dbReference type="OrthoDB" id="2157641at2759"/>